<evidence type="ECO:0000256" key="9">
    <source>
        <dbReference type="ARBA" id="ARBA00023237"/>
    </source>
</evidence>
<dbReference type="InterPro" id="IPR022272">
    <property type="entry name" value="Lipocalin_CS"/>
</dbReference>
<dbReference type="PRINTS" id="PR01171">
    <property type="entry name" value="BCTLIPOCALIN"/>
</dbReference>
<dbReference type="CDD" id="cd19438">
    <property type="entry name" value="lipocalin_Blc-like"/>
    <property type="match status" value="1"/>
</dbReference>
<evidence type="ECO:0000313" key="16">
    <source>
        <dbReference type="Proteomes" id="UP000468650"/>
    </source>
</evidence>
<evidence type="ECO:0000256" key="6">
    <source>
        <dbReference type="ARBA" id="ARBA00023121"/>
    </source>
</evidence>
<feature type="chain" id="PRO_5027204493" description="Outer membrane lipoprotein Blc" evidence="13">
    <location>
        <begin position="24"/>
        <end position="174"/>
    </location>
</feature>
<keyword evidence="9" id="KW-0998">Cell outer membrane</keyword>
<evidence type="ECO:0000256" key="12">
    <source>
        <dbReference type="ARBA" id="ARBA00071217"/>
    </source>
</evidence>
<feature type="domain" description="Lipocalin/cytosolic fatty-acid binding" evidence="14">
    <location>
        <begin position="36"/>
        <end position="173"/>
    </location>
</feature>
<dbReference type="PROSITE" id="PS00213">
    <property type="entry name" value="LIPOCALIN"/>
    <property type="match status" value="1"/>
</dbReference>
<evidence type="ECO:0000256" key="11">
    <source>
        <dbReference type="ARBA" id="ARBA00057024"/>
    </source>
</evidence>
<dbReference type="AlphaFoldDB" id="A0A6N6RFY1"/>
<name>A0A6N6RFY1_9FLAO</name>
<comment type="caution">
    <text evidence="15">The sequence shown here is derived from an EMBL/GenBank/DDBJ whole genome shotgun (WGS) entry which is preliminary data.</text>
</comment>
<comment type="subcellular location">
    <subcellularLocation>
        <location evidence="1">Cell outer membrane</location>
    </subcellularLocation>
    <subcellularLocation>
        <location evidence="2">Membrane</location>
        <topology evidence="2">Lipid-anchor</topology>
    </subcellularLocation>
</comment>
<gene>
    <name evidence="15" type="ORF">F8C67_08910</name>
</gene>
<dbReference type="RefSeq" id="WP_151667490.1">
    <property type="nucleotide sequence ID" value="NZ_WBVO01000006.1"/>
</dbReference>
<dbReference type="GO" id="GO:0008289">
    <property type="term" value="F:lipid binding"/>
    <property type="evidence" value="ECO:0007669"/>
    <property type="project" value="UniProtKB-KW"/>
</dbReference>
<dbReference type="InterPro" id="IPR002446">
    <property type="entry name" value="Lipocalin_bac"/>
</dbReference>
<dbReference type="PANTHER" id="PTHR10612:SF34">
    <property type="entry name" value="APOLIPOPROTEIN D"/>
    <property type="match status" value="1"/>
</dbReference>
<organism evidence="15 16">
    <name type="scientific">Phaeocystidibacter luteus</name>
    <dbReference type="NCBI Taxonomy" id="911197"/>
    <lineage>
        <taxon>Bacteria</taxon>
        <taxon>Pseudomonadati</taxon>
        <taxon>Bacteroidota</taxon>
        <taxon>Flavobacteriia</taxon>
        <taxon>Flavobacteriales</taxon>
        <taxon>Phaeocystidibacteraceae</taxon>
        <taxon>Phaeocystidibacter</taxon>
    </lineage>
</organism>
<evidence type="ECO:0000256" key="5">
    <source>
        <dbReference type="ARBA" id="ARBA00022729"/>
    </source>
</evidence>
<keyword evidence="8" id="KW-0564">Palmitate</keyword>
<dbReference type="InterPro" id="IPR012674">
    <property type="entry name" value="Calycin"/>
</dbReference>
<comment type="similarity">
    <text evidence="3 13">Belongs to the calycin superfamily. Lipocalin family.</text>
</comment>
<dbReference type="FunFam" id="2.40.128.20:FF:000002">
    <property type="entry name" value="Outer membrane lipoprotein Blc"/>
    <property type="match status" value="1"/>
</dbReference>
<evidence type="ECO:0000256" key="8">
    <source>
        <dbReference type="ARBA" id="ARBA00023139"/>
    </source>
</evidence>
<evidence type="ECO:0000256" key="13">
    <source>
        <dbReference type="PIRNR" id="PIRNR036893"/>
    </source>
</evidence>
<keyword evidence="10" id="KW-0449">Lipoprotein</keyword>
<evidence type="ECO:0000313" key="15">
    <source>
        <dbReference type="EMBL" id="KAB2809989.1"/>
    </source>
</evidence>
<evidence type="ECO:0000259" key="14">
    <source>
        <dbReference type="Pfam" id="PF08212"/>
    </source>
</evidence>
<proteinExistence type="inferred from homology"/>
<dbReference type="EMBL" id="WBVO01000006">
    <property type="protein sequence ID" value="KAB2809989.1"/>
    <property type="molecule type" value="Genomic_DNA"/>
</dbReference>
<comment type="function">
    <text evidence="11">Involved in the storage or transport of lipids necessary for membrane maintenance under stressful conditions. Displays a binding preference for lysophospholipids.</text>
</comment>
<protein>
    <recommendedName>
        <fullName evidence="12">Outer membrane lipoprotein Blc</fullName>
    </recommendedName>
</protein>
<dbReference type="Gene3D" id="2.40.128.20">
    <property type="match status" value="1"/>
</dbReference>
<accession>A0A6N6RFY1</accession>
<comment type="subunit">
    <text evidence="4">Homodimer.</text>
</comment>
<evidence type="ECO:0000256" key="2">
    <source>
        <dbReference type="ARBA" id="ARBA00004635"/>
    </source>
</evidence>
<evidence type="ECO:0000256" key="7">
    <source>
        <dbReference type="ARBA" id="ARBA00023136"/>
    </source>
</evidence>
<dbReference type="PROSITE" id="PS51257">
    <property type="entry name" value="PROKAR_LIPOPROTEIN"/>
    <property type="match status" value="1"/>
</dbReference>
<dbReference type="Proteomes" id="UP000468650">
    <property type="component" value="Unassembled WGS sequence"/>
</dbReference>
<keyword evidence="6" id="KW-0446">Lipid-binding</keyword>
<evidence type="ECO:0000256" key="1">
    <source>
        <dbReference type="ARBA" id="ARBA00004442"/>
    </source>
</evidence>
<dbReference type="InterPro" id="IPR047202">
    <property type="entry name" value="Lipocalin_Blc-like_dom"/>
</dbReference>
<dbReference type="OrthoDB" id="594739at2"/>
<evidence type="ECO:0000256" key="10">
    <source>
        <dbReference type="ARBA" id="ARBA00023288"/>
    </source>
</evidence>
<reference evidence="15 16" key="1">
    <citation type="submission" date="2019-09" db="EMBL/GenBank/DDBJ databases">
        <title>Genomes of family Cryomorphaceae.</title>
        <authorList>
            <person name="Bowman J.P."/>
        </authorList>
    </citation>
    <scope>NUCLEOTIDE SEQUENCE [LARGE SCALE GENOMIC DNA]</scope>
    <source>
        <strain evidence="15 16">LMG 25704</strain>
    </source>
</reference>
<dbReference type="PIRSF" id="PIRSF036893">
    <property type="entry name" value="Lipocalin_ApoD"/>
    <property type="match status" value="1"/>
</dbReference>
<dbReference type="SUPFAM" id="SSF50814">
    <property type="entry name" value="Lipocalins"/>
    <property type="match status" value="1"/>
</dbReference>
<keyword evidence="5 13" id="KW-0732">Signal</keyword>
<dbReference type="GO" id="GO:0006950">
    <property type="term" value="P:response to stress"/>
    <property type="evidence" value="ECO:0007669"/>
    <property type="project" value="UniProtKB-ARBA"/>
</dbReference>
<dbReference type="InterPro" id="IPR022271">
    <property type="entry name" value="Lipocalin_ApoD"/>
</dbReference>
<dbReference type="GO" id="GO:0009279">
    <property type="term" value="C:cell outer membrane"/>
    <property type="evidence" value="ECO:0007669"/>
    <property type="project" value="UniProtKB-SubCell"/>
</dbReference>
<dbReference type="InterPro" id="IPR000566">
    <property type="entry name" value="Lipocln_cytosolic_FA-bd_dom"/>
</dbReference>
<evidence type="ECO:0000256" key="3">
    <source>
        <dbReference type="ARBA" id="ARBA00006889"/>
    </source>
</evidence>
<dbReference type="Pfam" id="PF08212">
    <property type="entry name" value="Lipocalin_2"/>
    <property type="match status" value="1"/>
</dbReference>
<keyword evidence="7" id="KW-0472">Membrane</keyword>
<dbReference type="PANTHER" id="PTHR10612">
    <property type="entry name" value="APOLIPOPROTEIN D"/>
    <property type="match status" value="1"/>
</dbReference>
<evidence type="ECO:0000256" key="4">
    <source>
        <dbReference type="ARBA" id="ARBA00011738"/>
    </source>
</evidence>
<sequence>MNTYLSKILTSLLLILAIGCASVPEGVEPVTPFNKAKYLGKWYEIARFDSRFERDLINTTAEYALREDGSISVTNRGFNTVDEDWESVTGKAKFVGNEDVAQLKVSFFGPFYSGYNVIALDADYQYALVCGGDLDYLWILSRTKNIPENIKTEYLSIADSLGFKTENLIWVKQD</sequence>
<keyword evidence="16" id="KW-1185">Reference proteome</keyword>
<feature type="signal peptide" evidence="13">
    <location>
        <begin position="1"/>
        <end position="23"/>
    </location>
</feature>